<dbReference type="OrthoDB" id="1664372at2759"/>
<dbReference type="SUPFAM" id="SSF52210">
    <property type="entry name" value="Succinyl-CoA synthetase domains"/>
    <property type="match status" value="1"/>
</dbReference>
<dbReference type="InterPro" id="IPR005811">
    <property type="entry name" value="SUCC_ACL_C"/>
</dbReference>
<dbReference type="AlphaFoldDB" id="A0A316UW10"/>
<dbReference type="GO" id="GO:0004776">
    <property type="term" value="F:succinate-CoA ligase (GDP-forming) activity"/>
    <property type="evidence" value="ECO:0007669"/>
    <property type="project" value="TreeGrafter"/>
</dbReference>
<evidence type="ECO:0000259" key="2">
    <source>
        <dbReference type="Pfam" id="PF00549"/>
    </source>
</evidence>
<gene>
    <name evidence="3" type="ORF">BDZ90DRAFT_250256</name>
</gene>
<dbReference type="GO" id="GO:0005739">
    <property type="term" value="C:mitochondrion"/>
    <property type="evidence" value="ECO:0007669"/>
    <property type="project" value="TreeGrafter"/>
</dbReference>
<dbReference type="EMBL" id="KZ819664">
    <property type="protein sequence ID" value="PWN28988.1"/>
    <property type="molecule type" value="Genomic_DNA"/>
</dbReference>
<dbReference type="FunFam" id="3.40.50.261:FF:000001">
    <property type="entry name" value="Succinate--CoA ligase [ADP-forming] subunit beta"/>
    <property type="match status" value="1"/>
</dbReference>
<evidence type="ECO:0000256" key="1">
    <source>
        <dbReference type="ARBA" id="ARBA00022741"/>
    </source>
</evidence>
<dbReference type="GO" id="GO:0006099">
    <property type="term" value="P:tricarboxylic acid cycle"/>
    <property type="evidence" value="ECO:0007669"/>
    <property type="project" value="TreeGrafter"/>
</dbReference>
<accession>A0A316UW10</accession>
<organism evidence="3 4">
    <name type="scientific">Jaminaea rosea</name>
    <dbReference type="NCBI Taxonomy" id="1569628"/>
    <lineage>
        <taxon>Eukaryota</taxon>
        <taxon>Fungi</taxon>
        <taxon>Dikarya</taxon>
        <taxon>Basidiomycota</taxon>
        <taxon>Ustilaginomycotina</taxon>
        <taxon>Exobasidiomycetes</taxon>
        <taxon>Microstromatales</taxon>
        <taxon>Microstromatales incertae sedis</taxon>
        <taxon>Jaminaea</taxon>
    </lineage>
</organism>
<dbReference type="PANTHER" id="PTHR11815:SF10">
    <property type="entry name" value="SUCCINATE--COA LIGASE [GDP-FORMING] SUBUNIT BETA, MITOCHONDRIAL"/>
    <property type="match status" value="1"/>
</dbReference>
<proteinExistence type="predicted"/>
<reference evidence="3 4" key="1">
    <citation type="journal article" date="2018" name="Mol. Biol. Evol.">
        <title>Broad Genomic Sampling Reveals a Smut Pathogenic Ancestry of the Fungal Clade Ustilaginomycotina.</title>
        <authorList>
            <person name="Kijpornyongpan T."/>
            <person name="Mondo S.J."/>
            <person name="Barry K."/>
            <person name="Sandor L."/>
            <person name="Lee J."/>
            <person name="Lipzen A."/>
            <person name="Pangilinan J."/>
            <person name="LaButti K."/>
            <person name="Hainaut M."/>
            <person name="Henrissat B."/>
            <person name="Grigoriev I.V."/>
            <person name="Spatafora J.W."/>
            <person name="Aime M.C."/>
        </authorList>
    </citation>
    <scope>NUCLEOTIDE SEQUENCE [LARGE SCALE GENOMIC DNA]</scope>
    <source>
        <strain evidence="3 4">MCA 5214</strain>
    </source>
</reference>
<dbReference type="GeneID" id="37029506"/>
<sequence length="375" mass="40299">MSLLRSPAARQLSRLQVSHRCFSIKAQRAAKYLSDQLGVPVSSSSASTSSSPRDGLAILLHADRRAQRVGPDSTTFFGPTLVAVSTSRLSNTPSNQRFGEGDLGLLALSQAPGFGAKQAIQGHKGDMLQPSSVLCLLEREEIDDALKSEKSKKAVAEMLVKLWQVFKRGEGIWFTCVVHEEAEGVIDVSSPYLEFDDYAVHRMPEDLQELHKAQEEEREPNSAQASDGGLFYIKLHNGGNIGSFGYGAGNAMATMDGLALAGGKPANFLDGGGGANRKNSELAIETLNRDPDVKAIFVNTFGGITQTDVVADGIIDAIRANDMKQPIVVRVMGTGADEAKRKLRESGLKITIEDDFKAAARLAVEQAEQAEKGEL</sequence>
<protein>
    <submittedName>
        <fullName evidence="3">Succinyl-CoA synthetase-like protein</fullName>
    </submittedName>
</protein>
<evidence type="ECO:0000313" key="3">
    <source>
        <dbReference type="EMBL" id="PWN28988.1"/>
    </source>
</evidence>
<dbReference type="STRING" id="1569628.A0A316UW10"/>
<keyword evidence="4" id="KW-1185">Reference proteome</keyword>
<dbReference type="Gene3D" id="3.40.50.261">
    <property type="entry name" value="Succinyl-CoA synthetase domains"/>
    <property type="match status" value="1"/>
</dbReference>
<name>A0A316UW10_9BASI</name>
<dbReference type="PANTHER" id="PTHR11815">
    <property type="entry name" value="SUCCINYL-COA SYNTHETASE BETA CHAIN"/>
    <property type="match status" value="1"/>
</dbReference>
<dbReference type="RefSeq" id="XP_025363600.1">
    <property type="nucleotide sequence ID" value="XM_025507683.1"/>
</dbReference>
<dbReference type="GO" id="GO:0000166">
    <property type="term" value="F:nucleotide binding"/>
    <property type="evidence" value="ECO:0007669"/>
    <property type="project" value="UniProtKB-KW"/>
</dbReference>
<keyword evidence="1" id="KW-0547">Nucleotide-binding</keyword>
<dbReference type="Pfam" id="PF00549">
    <property type="entry name" value="Ligase_CoA"/>
    <property type="match status" value="1"/>
</dbReference>
<dbReference type="InterPro" id="IPR016102">
    <property type="entry name" value="Succinyl-CoA_synth-like"/>
</dbReference>
<dbReference type="GO" id="GO:0042709">
    <property type="term" value="C:succinate-CoA ligase complex"/>
    <property type="evidence" value="ECO:0007669"/>
    <property type="project" value="TreeGrafter"/>
</dbReference>
<evidence type="ECO:0000313" key="4">
    <source>
        <dbReference type="Proteomes" id="UP000245884"/>
    </source>
</evidence>
<dbReference type="Proteomes" id="UP000245884">
    <property type="component" value="Unassembled WGS sequence"/>
</dbReference>
<dbReference type="GO" id="GO:0006104">
    <property type="term" value="P:succinyl-CoA metabolic process"/>
    <property type="evidence" value="ECO:0007669"/>
    <property type="project" value="TreeGrafter"/>
</dbReference>
<feature type="domain" description="ATP-citrate synthase/succinyl-CoA ligase C-terminal" evidence="2">
    <location>
        <begin position="247"/>
        <end position="362"/>
    </location>
</feature>